<sequence length="134" mass="15349">MTNTFNFDFKQSYKEVTIAGEVFHVKFDDDSMLAYQLAFKEFENKLAEAQELSTDIREASALELRAMKEKQVEITKEAIEMFLGEGTFEGLYEKAGKSSMNMMGLINMLMKMVEAEMLEQAGEVNNKYLANLKK</sequence>
<comment type="caution">
    <text evidence="2">The sequence shown here is derived from an EMBL/GenBank/DDBJ whole genome shotgun (WGS) entry which is preliminary data.</text>
</comment>
<protein>
    <submittedName>
        <fullName evidence="2">Uncharacterized protein</fullName>
    </submittedName>
</protein>
<evidence type="ECO:0000256" key="1">
    <source>
        <dbReference type="SAM" id="Coils"/>
    </source>
</evidence>
<name>J8EM56_BACCE</name>
<evidence type="ECO:0000313" key="2">
    <source>
        <dbReference type="EMBL" id="EJQ89799.1"/>
    </source>
</evidence>
<evidence type="ECO:0000313" key="3">
    <source>
        <dbReference type="Proteomes" id="UP000006997"/>
    </source>
</evidence>
<reference evidence="2 3" key="1">
    <citation type="submission" date="2012-04" db="EMBL/GenBank/DDBJ databases">
        <title>The Genome Sequence of Bacillus cereus MC67.</title>
        <authorList>
            <consortium name="The Broad Institute Genome Sequencing Platform"/>
            <consortium name="The Broad Institute Genome Sequencing Center for Infectious Disease"/>
            <person name="Feldgarden M."/>
            <person name="Van der Auwera G.A."/>
            <person name="Mahillon J."/>
            <person name="Duprez V."/>
            <person name="Timmery S."/>
            <person name="Mattelet C."/>
            <person name="Dierick K."/>
            <person name="Sun M."/>
            <person name="Yu Z."/>
            <person name="Zhu L."/>
            <person name="Hu X."/>
            <person name="Shank E.B."/>
            <person name="Swiecicka I."/>
            <person name="Hansen B.M."/>
            <person name="Andrup L."/>
            <person name="Young S.K."/>
            <person name="Zeng Q."/>
            <person name="Gargeya S."/>
            <person name="Fitzgerald M."/>
            <person name="Haas B."/>
            <person name="Abouelleil A."/>
            <person name="Alvarado L."/>
            <person name="Arachchi H.M."/>
            <person name="Berlin A."/>
            <person name="Chapman S.B."/>
            <person name="Goldberg J."/>
            <person name="Griggs A."/>
            <person name="Gujja S."/>
            <person name="Hansen M."/>
            <person name="Howarth C."/>
            <person name="Imamovic A."/>
            <person name="Larimer J."/>
            <person name="McCowen C."/>
            <person name="Montmayeur A."/>
            <person name="Murphy C."/>
            <person name="Neiman D."/>
            <person name="Pearson M."/>
            <person name="Priest M."/>
            <person name="Roberts A."/>
            <person name="Saif S."/>
            <person name="Shea T."/>
            <person name="Sisk P."/>
            <person name="Sykes S."/>
            <person name="Wortman J."/>
            <person name="Nusbaum C."/>
            <person name="Birren B."/>
        </authorList>
    </citation>
    <scope>NUCLEOTIDE SEQUENCE [LARGE SCALE GENOMIC DNA]</scope>
    <source>
        <strain evidence="2 3">MC67</strain>
    </source>
</reference>
<feature type="coiled-coil region" evidence="1">
    <location>
        <begin position="32"/>
        <end position="59"/>
    </location>
</feature>
<dbReference type="EMBL" id="AHEN01000072">
    <property type="protein sequence ID" value="EJQ89799.1"/>
    <property type="molecule type" value="Genomic_DNA"/>
</dbReference>
<keyword evidence="1" id="KW-0175">Coiled coil</keyword>
<proteinExistence type="predicted"/>
<dbReference type="HOGENOM" id="CLU_154374_0_0_9"/>
<dbReference type="Proteomes" id="UP000006997">
    <property type="component" value="Unassembled WGS sequence"/>
</dbReference>
<accession>J8EM56</accession>
<dbReference type="RefSeq" id="WP_002162429.1">
    <property type="nucleotide sequence ID" value="NZ_JH792117.1"/>
</dbReference>
<gene>
    <name evidence="2" type="ORF">II3_05755</name>
</gene>
<organism evidence="2 3">
    <name type="scientific">Bacillus cereus MC67</name>
    <dbReference type="NCBI Taxonomy" id="1053219"/>
    <lineage>
        <taxon>Bacteria</taxon>
        <taxon>Bacillati</taxon>
        <taxon>Bacillota</taxon>
        <taxon>Bacilli</taxon>
        <taxon>Bacillales</taxon>
        <taxon>Bacillaceae</taxon>
        <taxon>Bacillus</taxon>
        <taxon>Bacillus cereus group</taxon>
    </lineage>
</organism>
<dbReference type="PATRIC" id="fig|1053219.3.peg.5881"/>
<dbReference type="AlphaFoldDB" id="J8EM56"/>